<dbReference type="Gene3D" id="2.80.10.50">
    <property type="match status" value="1"/>
</dbReference>
<dbReference type="PRINTS" id="PR00263">
    <property type="entry name" value="HBGFFGF"/>
</dbReference>
<dbReference type="InterPro" id="IPR002209">
    <property type="entry name" value="Fibroblast_GF_fam"/>
</dbReference>
<evidence type="ECO:0000313" key="4">
    <source>
        <dbReference type="Proteomes" id="UP000504611"/>
    </source>
</evidence>
<evidence type="ECO:0000313" key="5">
    <source>
        <dbReference type="RefSeq" id="XP_010783703.1"/>
    </source>
</evidence>
<accession>A0A6I9PA31</accession>
<keyword evidence="4" id="KW-1185">Reference proteome</keyword>
<dbReference type="OrthoDB" id="8876506at2759"/>
<gene>
    <name evidence="5" type="primary">LOC104957748</name>
</gene>
<protein>
    <recommendedName>
        <fullName evidence="2">Fibroblast growth factor</fullName>
        <shortName evidence="2">FGF</shortName>
    </recommendedName>
</protein>
<dbReference type="Pfam" id="PF00167">
    <property type="entry name" value="FGF"/>
    <property type="match status" value="1"/>
</dbReference>
<dbReference type="PANTHER" id="PTHR11486">
    <property type="entry name" value="FIBROBLAST GROWTH FACTOR"/>
    <property type="match status" value="1"/>
</dbReference>
<feature type="region of interest" description="Disordered" evidence="3">
    <location>
        <begin position="1"/>
        <end position="28"/>
    </location>
</feature>
<name>A0A6I9PA31_9TELE</name>
<dbReference type="SUPFAM" id="SSF50353">
    <property type="entry name" value="Cytokine"/>
    <property type="match status" value="1"/>
</dbReference>
<dbReference type="GO" id="GO:0008083">
    <property type="term" value="F:growth factor activity"/>
    <property type="evidence" value="ECO:0007669"/>
    <property type="project" value="InterPro"/>
</dbReference>
<dbReference type="RefSeq" id="XP_010783703.1">
    <property type="nucleotide sequence ID" value="XM_010785401.1"/>
</dbReference>
<proteinExistence type="inferred from homology"/>
<dbReference type="GeneID" id="104957748"/>
<comment type="similarity">
    <text evidence="1 2">Belongs to the heparin-binding growth factors family.</text>
</comment>
<dbReference type="InterPro" id="IPR008996">
    <property type="entry name" value="IL1/FGF"/>
</dbReference>
<reference evidence="5" key="1">
    <citation type="submission" date="2025-08" db="UniProtKB">
        <authorList>
            <consortium name="RefSeq"/>
        </authorList>
    </citation>
    <scope>IDENTIFICATION</scope>
    <source>
        <tissue evidence="5">Muscle</tissue>
    </source>
</reference>
<sequence>MATGEITTLPSTPDDGGSGGFPPGSFKDPKRLYCKNGGFFLRIKPEGGVDGIREKTDPHIKLQLQATSVGEVVIKGVCANRYLAMNRDGRLFGASVNDLQFTGDLSLVVSDNIFSFQKFVPPREL</sequence>
<organism evidence="4 5">
    <name type="scientific">Notothenia coriiceps</name>
    <name type="common">black rockcod</name>
    <dbReference type="NCBI Taxonomy" id="8208"/>
    <lineage>
        <taxon>Eukaryota</taxon>
        <taxon>Metazoa</taxon>
        <taxon>Chordata</taxon>
        <taxon>Craniata</taxon>
        <taxon>Vertebrata</taxon>
        <taxon>Euteleostomi</taxon>
        <taxon>Actinopterygii</taxon>
        <taxon>Neopterygii</taxon>
        <taxon>Teleostei</taxon>
        <taxon>Neoteleostei</taxon>
        <taxon>Acanthomorphata</taxon>
        <taxon>Eupercaria</taxon>
        <taxon>Perciformes</taxon>
        <taxon>Notothenioidei</taxon>
        <taxon>Nototheniidae</taxon>
        <taxon>Notothenia</taxon>
    </lineage>
</organism>
<evidence type="ECO:0000256" key="2">
    <source>
        <dbReference type="RuleBase" id="RU049442"/>
    </source>
</evidence>
<evidence type="ECO:0000256" key="3">
    <source>
        <dbReference type="SAM" id="MobiDB-lite"/>
    </source>
</evidence>
<dbReference type="AlphaFoldDB" id="A0A6I9PA31"/>
<dbReference type="SMART" id="SM00442">
    <property type="entry name" value="FGF"/>
    <property type="match status" value="1"/>
</dbReference>
<evidence type="ECO:0000256" key="1">
    <source>
        <dbReference type="ARBA" id="ARBA00007936"/>
    </source>
</evidence>
<dbReference type="Proteomes" id="UP000504611">
    <property type="component" value="Unplaced"/>
</dbReference>
<dbReference type="KEGG" id="ncc:104957748"/>